<dbReference type="PANTHER" id="PTHR30015:SF7">
    <property type="entry name" value="TYPE IV METHYL-DIRECTED RESTRICTION ENZYME ECOKMRR"/>
    <property type="match status" value="1"/>
</dbReference>
<dbReference type="GO" id="GO:0015666">
    <property type="term" value="F:restriction endodeoxyribonuclease activity"/>
    <property type="evidence" value="ECO:0007669"/>
    <property type="project" value="TreeGrafter"/>
</dbReference>
<name>A0A4R5U3Q7_9GAMM</name>
<keyword evidence="3" id="KW-0378">Hydrolase</keyword>
<evidence type="ECO:0000256" key="1">
    <source>
        <dbReference type="SAM" id="Phobius"/>
    </source>
</evidence>
<feature type="transmembrane region" description="Helical" evidence="1">
    <location>
        <begin position="177"/>
        <end position="196"/>
    </location>
</feature>
<feature type="domain" description="Restriction endonuclease type IV Mrr" evidence="2">
    <location>
        <begin position="43"/>
        <end position="148"/>
    </location>
</feature>
<dbReference type="Proteomes" id="UP000294796">
    <property type="component" value="Unassembled WGS sequence"/>
</dbReference>
<keyword evidence="4" id="KW-1185">Reference proteome</keyword>
<feature type="transmembrane region" description="Helical" evidence="1">
    <location>
        <begin position="6"/>
        <end position="25"/>
    </location>
</feature>
<dbReference type="EMBL" id="SMTF01000001">
    <property type="protein sequence ID" value="TDK28341.1"/>
    <property type="molecule type" value="Genomic_DNA"/>
</dbReference>
<keyword evidence="1" id="KW-0472">Membrane</keyword>
<evidence type="ECO:0000313" key="3">
    <source>
        <dbReference type="EMBL" id="TDK28341.1"/>
    </source>
</evidence>
<proteinExistence type="predicted"/>
<evidence type="ECO:0000313" key="4">
    <source>
        <dbReference type="Proteomes" id="UP000294796"/>
    </source>
</evidence>
<comment type="caution">
    <text evidence="3">The sequence shown here is derived from an EMBL/GenBank/DDBJ whole genome shotgun (WGS) entry which is preliminary data.</text>
</comment>
<dbReference type="GO" id="GO:0003677">
    <property type="term" value="F:DNA binding"/>
    <property type="evidence" value="ECO:0007669"/>
    <property type="project" value="InterPro"/>
</dbReference>
<dbReference type="AlphaFoldDB" id="A0A4R5U3Q7"/>
<keyword evidence="1" id="KW-1133">Transmembrane helix</keyword>
<dbReference type="Pfam" id="PF04471">
    <property type="entry name" value="Mrr_cat"/>
    <property type="match status" value="1"/>
</dbReference>
<keyword evidence="1" id="KW-0812">Transmembrane</keyword>
<accession>A0A4R5U3Q7</accession>
<gene>
    <name evidence="3" type="ORF">E2F46_00085</name>
</gene>
<dbReference type="PANTHER" id="PTHR30015">
    <property type="entry name" value="MRR RESTRICTION SYSTEM PROTEIN"/>
    <property type="match status" value="1"/>
</dbReference>
<protein>
    <submittedName>
        <fullName evidence="3">Restriction endonuclease</fullName>
    </submittedName>
</protein>
<keyword evidence="3" id="KW-0255">Endonuclease</keyword>
<dbReference type="InterPro" id="IPR007560">
    <property type="entry name" value="Restrct_endonuc_IV_Mrr"/>
</dbReference>
<dbReference type="RefSeq" id="WP_133320163.1">
    <property type="nucleotide sequence ID" value="NZ_SMTF01000001.1"/>
</dbReference>
<dbReference type="InterPro" id="IPR011335">
    <property type="entry name" value="Restrct_endonuc-II-like"/>
</dbReference>
<evidence type="ECO:0000259" key="2">
    <source>
        <dbReference type="Pfam" id="PF04471"/>
    </source>
</evidence>
<dbReference type="OrthoDB" id="5965220at2"/>
<organism evidence="3 4">
    <name type="scientific">Luteimonas aestuarii</name>
    <dbReference type="NCBI Taxonomy" id="453837"/>
    <lineage>
        <taxon>Bacteria</taxon>
        <taxon>Pseudomonadati</taxon>
        <taxon>Pseudomonadota</taxon>
        <taxon>Gammaproteobacteria</taxon>
        <taxon>Lysobacterales</taxon>
        <taxon>Lysobacteraceae</taxon>
        <taxon>Luteimonas</taxon>
    </lineage>
</organism>
<dbReference type="SUPFAM" id="SSF52980">
    <property type="entry name" value="Restriction endonuclease-like"/>
    <property type="match status" value="1"/>
</dbReference>
<dbReference type="InterPro" id="IPR052906">
    <property type="entry name" value="Type_IV_Methyl-Rstrct_Enzyme"/>
</dbReference>
<keyword evidence="3" id="KW-0540">Nuclease</keyword>
<sequence>MGAASHWIIAIIVGITVGVAGTLYFRAFRMRRDETQAGIAALSAVSWRVFIHMVLDAWSRRGYERVVDQQDVSGDRDFVLEKDGQRWLLSCKHGSAFVLGKPVVNELANEVNLKGASGGFLVTQGRITDDARPVAALQRIELLDGTALWPELRGFIPADQLAEIRAKAAERARQGTLLSWLGALVVGMAVFITLPAPRPAMQTPAASPAVAPAGNARTALPDATPLAAAPRQSIEEQRQALLNAVSTLAEVDRVIWSSESTLQVYLARVDGDAFQRICPLVERFDDLASSRIQLTPPAGSDALTRFRQCRSY</sequence>
<dbReference type="GO" id="GO:0009307">
    <property type="term" value="P:DNA restriction-modification system"/>
    <property type="evidence" value="ECO:0007669"/>
    <property type="project" value="InterPro"/>
</dbReference>
<reference evidence="3 4" key="1">
    <citation type="submission" date="2019-03" db="EMBL/GenBank/DDBJ databases">
        <title>Luteimonas zhaokaii sp.nov., isolated from the rectal contents of Plateau pika in Yushu, Qinghai Province, China.</title>
        <authorList>
            <person name="Zhang G."/>
        </authorList>
    </citation>
    <scope>NUCLEOTIDE SEQUENCE [LARGE SCALE GENOMIC DNA]</scope>
    <source>
        <strain evidence="3 4">B9</strain>
    </source>
</reference>